<accession>A0A2B7Y328</accession>
<dbReference type="Proteomes" id="UP000223968">
    <property type="component" value="Unassembled WGS sequence"/>
</dbReference>
<dbReference type="InterPro" id="IPR016833">
    <property type="entry name" value="Put_Na-Bile_cotransptr"/>
</dbReference>
<feature type="compositionally biased region" description="Basic and acidic residues" evidence="1">
    <location>
        <begin position="406"/>
        <end position="421"/>
    </location>
</feature>
<feature type="transmembrane region" description="Helical" evidence="2">
    <location>
        <begin position="158"/>
        <end position="181"/>
    </location>
</feature>
<dbReference type="InterPro" id="IPR038770">
    <property type="entry name" value="Na+/solute_symporter_sf"/>
</dbReference>
<evidence type="ECO:0000313" key="3">
    <source>
        <dbReference type="EMBL" id="PGH15451.1"/>
    </source>
</evidence>
<feature type="transmembrane region" description="Helical" evidence="2">
    <location>
        <begin position="57"/>
        <end position="77"/>
    </location>
</feature>
<dbReference type="GO" id="GO:0005886">
    <property type="term" value="C:plasma membrane"/>
    <property type="evidence" value="ECO:0007669"/>
    <property type="project" value="TreeGrafter"/>
</dbReference>
<dbReference type="STRING" id="1447875.A0A2B7Y328"/>
<gene>
    <name evidence="3" type="ORF">AJ79_02428</name>
</gene>
<dbReference type="PANTHER" id="PTHR18640">
    <property type="entry name" value="SOLUTE CARRIER FAMILY 10 MEMBER 7"/>
    <property type="match status" value="1"/>
</dbReference>
<dbReference type="PANTHER" id="PTHR18640:SF5">
    <property type="entry name" value="SODIUM_BILE ACID COTRANSPORTER 7"/>
    <property type="match status" value="1"/>
</dbReference>
<dbReference type="Gene3D" id="1.20.1530.20">
    <property type="match status" value="1"/>
</dbReference>
<feature type="compositionally biased region" description="Basic and acidic residues" evidence="1">
    <location>
        <begin position="451"/>
        <end position="461"/>
    </location>
</feature>
<evidence type="ECO:0008006" key="5">
    <source>
        <dbReference type="Google" id="ProtNLM"/>
    </source>
</evidence>
<feature type="transmembrane region" description="Helical" evidence="2">
    <location>
        <begin position="89"/>
        <end position="114"/>
    </location>
</feature>
<feature type="transmembrane region" description="Helical" evidence="2">
    <location>
        <begin position="242"/>
        <end position="265"/>
    </location>
</feature>
<keyword evidence="2" id="KW-0812">Transmembrane</keyword>
<name>A0A2B7Y328_9EURO</name>
<dbReference type="OrthoDB" id="188035at2759"/>
<evidence type="ECO:0000256" key="2">
    <source>
        <dbReference type="SAM" id="Phobius"/>
    </source>
</evidence>
<keyword evidence="2" id="KW-1133">Transmembrane helix</keyword>
<feature type="region of interest" description="Disordered" evidence="1">
    <location>
        <begin position="406"/>
        <end position="461"/>
    </location>
</feature>
<protein>
    <recommendedName>
        <fullName evidence="5">Sodium/bile acid cotransporter 7</fullName>
    </recommendedName>
</protein>
<organism evidence="3 4">
    <name type="scientific">Helicocarpus griseus UAMH5409</name>
    <dbReference type="NCBI Taxonomy" id="1447875"/>
    <lineage>
        <taxon>Eukaryota</taxon>
        <taxon>Fungi</taxon>
        <taxon>Dikarya</taxon>
        <taxon>Ascomycota</taxon>
        <taxon>Pezizomycotina</taxon>
        <taxon>Eurotiomycetes</taxon>
        <taxon>Eurotiomycetidae</taxon>
        <taxon>Onygenales</taxon>
        <taxon>Ajellomycetaceae</taxon>
        <taxon>Helicocarpus</taxon>
    </lineage>
</organism>
<keyword evidence="4" id="KW-1185">Reference proteome</keyword>
<feature type="transmembrane region" description="Helical" evidence="2">
    <location>
        <begin position="271"/>
        <end position="295"/>
    </location>
</feature>
<sequence>MEFQSASPPRQGEAKKPRAITMVKFILHQWLLAGFCVACLLAYFFPEVAKHGGIIRAEYSILYGAVAAIFFLSGLSIPKDKLLKHTMNFRLHLHVQGVSFLIIPAIMCGLINLIDATDYGEKIDKAVLAGYIVVACLPTTIASNVVMTRAAGGDDAAALVEVFVANVMGPFITPGWAVTLLPKSAKYDVWRESNGDLQEMYRSVFKGLSLSVLLPLVVGQLVRWLWAEKTAWVMQRFKLAKFGSVCLILVVWSSFSTCFSTGALQSLSHETIILVTLINVVFYLFLTCITFILAYPPSAIISRAEPTTITTSTTTRAKLNSLCHSLLTNLIKRTPPPETIAICFCGPAKTTSLGIPMIYAMYSTKTDLQLVSKLSVPVILYTTEQIFCAHFMVYLFRRWGERRAEERDEKEQMDGDDHEGGCESEAASARESTRTAVGMHQGRNGVSDVEGGGKEVVKEVC</sequence>
<keyword evidence="2" id="KW-0472">Membrane</keyword>
<proteinExistence type="predicted"/>
<evidence type="ECO:0000256" key="1">
    <source>
        <dbReference type="SAM" id="MobiDB-lite"/>
    </source>
</evidence>
<comment type="caution">
    <text evidence="3">The sequence shown here is derived from an EMBL/GenBank/DDBJ whole genome shotgun (WGS) entry which is preliminary data.</text>
</comment>
<evidence type="ECO:0000313" key="4">
    <source>
        <dbReference type="Proteomes" id="UP000223968"/>
    </source>
</evidence>
<dbReference type="Pfam" id="PF13593">
    <property type="entry name" value="SBF_like"/>
    <property type="match status" value="1"/>
</dbReference>
<dbReference type="AlphaFoldDB" id="A0A2B7Y328"/>
<dbReference type="EMBL" id="PDNB01000025">
    <property type="protein sequence ID" value="PGH15451.1"/>
    <property type="molecule type" value="Genomic_DNA"/>
</dbReference>
<feature type="transmembrane region" description="Helical" evidence="2">
    <location>
        <begin position="126"/>
        <end position="146"/>
    </location>
</feature>
<feature type="transmembrane region" description="Helical" evidence="2">
    <location>
        <begin position="25"/>
        <end position="45"/>
    </location>
</feature>
<reference evidence="3 4" key="1">
    <citation type="submission" date="2017-10" db="EMBL/GenBank/DDBJ databases">
        <title>Comparative genomics in systemic dimorphic fungi from Ajellomycetaceae.</title>
        <authorList>
            <person name="Munoz J.F."/>
            <person name="Mcewen J.G."/>
            <person name="Clay O.K."/>
            <person name="Cuomo C.A."/>
        </authorList>
    </citation>
    <scope>NUCLEOTIDE SEQUENCE [LARGE SCALE GENOMIC DNA]</scope>
    <source>
        <strain evidence="3 4">UAMH5409</strain>
    </source>
</reference>
<feature type="transmembrane region" description="Helical" evidence="2">
    <location>
        <begin position="201"/>
        <end position="222"/>
    </location>
</feature>